<evidence type="ECO:0000313" key="6">
    <source>
        <dbReference type="Ensembl" id="ENSSVLP00005003021.1"/>
    </source>
</evidence>
<dbReference type="PANTHER" id="PTHR10063">
    <property type="entry name" value="TUBERIN"/>
    <property type="match status" value="1"/>
</dbReference>
<feature type="region of interest" description="Disordered" evidence="4">
    <location>
        <begin position="714"/>
        <end position="752"/>
    </location>
</feature>
<evidence type="ECO:0000256" key="2">
    <source>
        <dbReference type="ARBA" id="ARBA00022553"/>
    </source>
</evidence>
<dbReference type="Pfam" id="PF20412">
    <property type="entry name" value="RALGAPB_N"/>
    <property type="match status" value="1"/>
</dbReference>
<dbReference type="InterPro" id="IPR027107">
    <property type="entry name" value="Tuberin/Ral-act_asu"/>
</dbReference>
<dbReference type="GO" id="GO:0051056">
    <property type="term" value="P:regulation of small GTPase mediated signal transduction"/>
    <property type="evidence" value="ECO:0007669"/>
    <property type="project" value="InterPro"/>
</dbReference>
<dbReference type="InterPro" id="IPR046859">
    <property type="entry name" value="RGPA/RALGAPB_N"/>
</dbReference>
<dbReference type="SUPFAM" id="SSF48371">
    <property type="entry name" value="ARM repeat"/>
    <property type="match status" value="1"/>
</dbReference>
<dbReference type="SUPFAM" id="SSF111347">
    <property type="entry name" value="Rap/Ran-GAP"/>
    <property type="match status" value="1"/>
</dbReference>
<dbReference type="GeneTree" id="ENSGT00950000183139"/>
<evidence type="ECO:0000259" key="5">
    <source>
        <dbReference type="PROSITE" id="PS50085"/>
    </source>
</evidence>
<dbReference type="InterPro" id="IPR000331">
    <property type="entry name" value="Rap/Ran_GAP_dom"/>
</dbReference>
<dbReference type="GO" id="GO:0005096">
    <property type="term" value="F:GTPase activator activity"/>
    <property type="evidence" value="ECO:0007669"/>
    <property type="project" value="UniProtKB-UniRule"/>
</dbReference>
<dbReference type="Proteomes" id="UP000694564">
    <property type="component" value="Chromosome 2"/>
</dbReference>
<keyword evidence="7" id="KW-1185">Reference proteome</keyword>
<reference evidence="6" key="1">
    <citation type="submission" date="2025-08" db="UniProtKB">
        <authorList>
            <consortium name="Ensembl"/>
        </authorList>
    </citation>
    <scope>IDENTIFICATION</scope>
</reference>
<feature type="domain" description="Rap-GAP" evidence="5">
    <location>
        <begin position="1795"/>
        <end position="2003"/>
    </location>
</feature>
<dbReference type="PROSITE" id="PS50085">
    <property type="entry name" value="RAPGAP"/>
    <property type="match status" value="1"/>
</dbReference>
<keyword evidence="1 3" id="KW-0343">GTPase activation</keyword>
<dbReference type="GO" id="GO:0005634">
    <property type="term" value="C:nucleus"/>
    <property type="evidence" value="ECO:0007669"/>
    <property type="project" value="InterPro"/>
</dbReference>
<feature type="compositionally biased region" description="Basic and acidic residues" evidence="4">
    <location>
        <begin position="345"/>
        <end position="365"/>
    </location>
</feature>
<dbReference type="PANTHER" id="PTHR10063:SF3">
    <property type="entry name" value="RAL GTPASE-ACTIVATING PROTEIN SUBUNIT ALPHA-1"/>
    <property type="match status" value="1"/>
</dbReference>
<evidence type="ECO:0000256" key="1">
    <source>
        <dbReference type="ARBA" id="ARBA00022468"/>
    </source>
</evidence>
<evidence type="ECO:0000313" key="7">
    <source>
        <dbReference type="Proteomes" id="UP000694564"/>
    </source>
</evidence>
<dbReference type="InterPro" id="IPR035974">
    <property type="entry name" value="Rap/Ran-GAP_sf"/>
</dbReference>
<keyword evidence="2" id="KW-0597">Phosphoprotein</keyword>
<evidence type="ECO:0000256" key="3">
    <source>
        <dbReference type="PROSITE-ProRule" id="PRU00165"/>
    </source>
</evidence>
<dbReference type="InterPro" id="IPR016024">
    <property type="entry name" value="ARM-type_fold"/>
</dbReference>
<feature type="compositionally biased region" description="Polar residues" evidence="4">
    <location>
        <begin position="849"/>
        <end position="862"/>
    </location>
</feature>
<feature type="region of interest" description="Disordered" evidence="4">
    <location>
        <begin position="848"/>
        <end position="906"/>
    </location>
</feature>
<protein>
    <submittedName>
        <fullName evidence="6">Ral GTPase activating protein catalytic subunit alpha 1</fullName>
    </submittedName>
</protein>
<proteinExistence type="predicted"/>
<sequence length="2082" mass="234585">MFSKKPHGDVKKSTQKVLDTKKDALTRLKHLRIVIENAESIDLKQFFDQHFSHIYYVFFENFVTIEASLKQKGHKSQREELDAILFIFEKILQLLPERIHQRWQFHSIGLILKKLLHTGNSLKIRREGVRLFLLWLQALQNNCSKEQLWMFSCLIPGFSAPQSEHGPRTLDNLINPPLNLQETQVTIEEITPLVPPQSGDKGQEDLTSYFLEALLKYIVIQVKSLEWKNKENQERGFSFLFSHFKKYYLPYIFPNICKENSLYHPVLDIPQMRPKPHYVMIKKDAETNEAIYCTKEPFIKARVIVIRWLVSFWLEPKPHTGPHIPGMEGEVLPKNIQRAAASLVSREENKNDNADKADRTTEPEQSHSNTSTLTEREPSSSSLCSIDEEHLTDIEIVRRVFSSKRSNVNFVTEIFRQAFLLPICEAAAMRKVVKVYQEWIQQEEKPLFMQEPEEIVIPSSAIPCIENVDHDISMEEGEKREEENGTNIAEHVRNSNWAKNGSYQEALCNASEEATEQNIQAGTQAVLQVFIINSSNIFLLEPANEIKNLLDEHTDMCKRILNIYRYMVVQVSMDKRTWEQMLLVLLRVTESVLKMSSQAFLQFQGKKNMTLAGRLAGPLFQTLIVAWIKANLNVYISRELWDDLLSVLSSLTYWEELATEWSLTMETLTKVLARNLYSLDLSDLPLDKLSEQKQKKHKGKGVGHEFQKVSVDKSFSRGWSRDQPGQAPMRQRSATTTGSPGTEKARSIVRQKTVDIDDAQILPRSTRVRHFSQSEDTGNEVFGALNEEQPLPRSSSTSDILEPFTVERAKVNKEDMSSKLPPLNSDIGSSSANVPDLMDEFIAERLRSGNASTMTRRGSSPGSLEIPKDLPDILNKQNQMRPVDDPGVPSEWTSPASAGSSDLISSDSHSDSFSAFQYDGRKFDNFGFGADTGIASSADVDSGSGHHQSAEEQEVASLTTLHIDSETSSLNQQAFSAEVATVTGSESASPVHSALGSRSQTPSPSTLNIDHMEQKDLQLDEKLHHSVLQTPDDLEISEFPSECCSVMAGGTLTGWHADVATVMWRRMLGILGDVNAIMDPEIHAQVFDYLCELWQNLAKIRDNLGISTDNLTSPSPPVLIPPLRILTPWLFKATMLTDKYKQGKLHAYKLICNTMKRRQDVSPNRDFLTHFYNIMHCGLLHIDQDIVNTIIKHCSPQFFSLGLPGATMLIMDFIVAAGRVASSAFLNAPRVEAQVLLGSLVCFPNLYCELPALHPNIPDVAVSQFTDVKELIIKTVLSSARDEPSGPARCVALCSLGIWICEELVHESHHPQIKEALNVICVSLKFTNKTVAQVACNMLHMLVHYVSRLQIYQPDSPLKIIQILIATITHLLPSTEASSYEMDKRLVVSLLLCLLDWIMALPLKTLLQPVHATGAENDKTEKSVLNCIYKVLHGCVYGAQCFTNPRYFPISLSDLASVDYDPFMHLESLKEPEPLHSPDSERSSKLQPVTEVKTQMQQGLISIAARTVITHLVNHLGHYPMSGGPAMLTSQVCENHDNHYSESTELSPELFESPNIQFFVLNNTTLVSCIQIRSEESMPGGGLSAGLASANSNVRIIVRDLSGKYSWDSAILYGPPPVSGFSEPSSFILSLSHQEKPEEPPIPNECLEDITVKDELALQFKRFRETVPTWDTIRDEEDVLDELLQYLGVTSPECLQRTGISLNIPAPQPVCISEKQENDVINAILKQHTEEKEFVEKHFNDLNMKAMEQDEPTPQKPQSAFYYCRLLLSILGMNSWDKRRSFHLLKKNEKLLRELRNLDSRQCRETHKIAVFYVAEGQEDKHSILTNTGGSQAYEDFVAGLGWEVNLTNHCGFMGGLQKNKSTGLTTPYFATSTVEVIFHVSTRMPSDSDDSLTKKLRHLGNDEVHIVWSEHTRDYRRGIIPTEFGDVLIIIYPMKNHMFSIQIMKKPEVPFFGPLFDGAIVNGKVLPIMVRATAINASRALKSLIPLYQNFYEERARYLQTIVQHHLEPTTFEDFAAQVFSPAPYHHLPSDAGFYPEILPSEAPTATQVDGADLASPMSPRTSKSRMSMKLRRSSGSANKS</sequence>
<dbReference type="FunFam" id="3.40.50.11210:FF:000001">
    <property type="entry name" value="Ral GTPase-activating protein subunit alpha-1 isoform 1"/>
    <property type="match status" value="1"/>
</dbReference>
<feature type="compositionally biased region" description="Polar residues" evidence="4">
    <location>
        <begin position="366"/>
        <end position="384"/>
    </location>
</feature>
<feature type="compositionally biased region" description="Basic residues" evidence="4">
    <location>
        <begin position="2064"/>
        <end position="2074"/>
    </location>
</feature>
<dbReference type="GO" id="GO:0005737">
    <property type="term" value="C:cytoplasm"/>
    <property type="evidence" value="ECO:0007669"/>
    <property type="project" value="TreeGrafter"/>
</dbReference>
<dbReference type="Ensembl" id="ENSSVLT00005003298.1">
    <property type="protein sequence ID" value="ENSSVLP00005003021.1"/>
    <property type="gene ID" value="ENSSVLG00005001913.1"/>
</dbReference>
<reference evidence="6" key="2">
    <citation type="submission" date="2025-09" db="UniProtKB">
        <authorList>
            <consortium name="Ensembl"/>
        </authorList>
    </citation>
    <scope>IDENTIFICATION</scope>
</reference>
<feature type="region of interest" description="Disordered" evidence="4">
    <location>
        <begin position="342"/>
        <end position="384"/>
    </location>
</feature>
<dbReference type="Pfam" id="PF02145">
    <property type="entry name" value="Rap_GAP"/>
    <property type="match status" value="1"/>
</dbReference>
<feature type="region of interest" description="Disordered" evidence="4">
    <location>
        <begin position="2046"/>
        <end position="2082"/>
    </location>
</feature>
<organism evidence="6 7">
    <name type="scientific">Sciurus vulgaris</name>
    <name type="common">Eurasian red squirrel</name>
    <dbReference type="NCBI Taxonomy" id="55149"/>
    <lineage>
        <taxon>Eukaryota</taxon>
        <taxon>Metazoa</taxon>
        <taxon>Chordata</taxon>
        <taxon>Craniata</taxon>
        <taxon>Vertebrata</taxon>
        <taxon>Euteleostomi</taxon>
        <taxon>Mammalia</taxon>
        <taxon>Eutheria</taxon>
        <taxon>Euarchontoglires</taxon>
        <taxon>Glires</taxon>
        <taxon>Rodentia</taxon>
        <taxon>Sciuromorpha</taxon>
        <taxon>Sciuridae</taxon>
        <taxon>Sciurinae</taxon>
        <taxon>Sciurini</taxon>
        <taxon>Sciurus</taxon>
    </lineage>
</organism>
<dbReference type="OrthoDB" id="19311at2759"/>
<gene>
    <name evidence="6" type="primary">RALGAPA1</name>
</gene>
<feature type="region of interest" description="Disordered" evidence="4">
    <location>
        <begin position="986"/>
        <end position="1006"/>
    </location>
</feature>
<feature type="compositionally biased region" description="Low complexity" evidence="4">
    <location>
        <begin position="894"/>
        <end position="906"/>
    </location>
</feature>
<accession>A0A8D2CL77</accession>
<evidence type="ECO:0000256" key="4">
    <source>
        <dbReference type="SAM" id="MobiDB-lite"/>
    </source>
</evidence>
<dbReference type="Gene3D" id="3.40.50.11210">
    <property type="entry name" value="Rap/Ran-GAP"/>
    <property type="match status" value="1"/>
</dbReference>
<name>A0A8D2CL77_SCIVU</name>